<keyword evidence="2" id="KW-1185">Reference proteome</keyword>
<gene>
    <name evidence="1" type="ORF">CDAR_217421</name>
</gene>
<sequence length="118" mass="14241">MFPLLTTYREEESAILERSSSDFWQMEKGFIGEKRERKEVKEKTLRGLETSTVTFSNFSFCSVDIIFLRSKAFLFETQMPIMQRLKNKVKEEKIENRQVLNKFEDCFRKVQFEMIKIF</sequence>
<reference evidence="1 2" key="1">
    <citation type="submission" date="2021-06" db="EMBL/GenBank/DDBJ databases">
        <title>Caerostris darwini draft genome.</title>
        <authorList>
            <person name="Kono N."/>
            <person name="Arakawa K."/>
        </authorList>
    </citation>
    <scope>NUCLEOTIDE SEQUENCE [LARGE SCALE GENOMIC DNA]</scope>
</reference>
<dbReference type="AlphaFoldDB" id="A0AAV4VDU1"/>
<name>A0AAV4VDU1_9ARAC</name>
<dbReference type="EMBL" id="BPLQ01012854">
    <property type="protein sequence ID" value="GIY68306.1"/>
    <property type="molecule type" value="Genomic_DNA"/>
</dbReference>
<dbReference type="Proteomes" id="UP001054837">
    <property type="component" value="Unassembled WGS sequence"/>
</dbReference>
<protein>
    <submittedName>
        <fullName evidence="1">Uncharacterized protein</fullName>
    </submittedName>
</protein>
<comment type="caution">
    <text evidence="1">The sequence shown here is derived from an EMBL/GenBank/DDBJ whole genome shotgun (WGS) entry which is preliminary data.</text>
</comment>
<evidence type="ECO:0000313" key="1">
    <source>
        <dbReference type="EMBL" id="GIY68306.1"/>
    </source>
</evidence>
<evidence type="ECO:0000313" key="2">
    <source>
        <dbReference type="Proteomes" id="UP001054837"/>
    </source>
</evidence>
<proteinExistence type="predicted"/>
<accession>A0AAV4VDU1</accession>
<organism evidence="1 2">
    <name type="scientific">Caerostris darwini</name>
    <dbReference type="NCBI Taxonomy" id="1538125"/>
    <lineage>
        <taxon>Eukaryota</taxon>
        <taxon>Metazoa</taxon>
        <taxon>Ecdysozoa</taxon>
        <taxon>Arthropoda</taxon>
        <taxon>Chelicerata</taxon>
        <taxon>Arachnida</taxon>
        <taxon>Araneae</taxon>
        <taxon>Araneomorphae</taxon>
        <taxon>Entelegynae</taxon>
        <taxon>Araneoidea</taxon>
        <taxon>Araneidae</taxon>
        <taxon>Caerostris</taxon>
    </lineage>
</organism>